<dbReference type="Gene3D" id="1.10.510.10">
    <property type="entry name" value="Transferase(Phosphotransferase) domain 1"/>
    <property type="match status" value="1"/>
</dbReference>
<dbReference type="Pfam" id="PF00069">
    <property type="entry name" value="Pkinase"/>
    <property type="match status" value="1"/>
</dbReference>
<dbReference type="InterPro" id="IPR011009">
    <property type="entry name" value="Kinase-like_dom_sf"/>
</dbReference>
<evidence type="ECO:0000256" key="7">
    <source>
        <dbReference type="ARBA" id="ARBA00047899"/>
    </source>
</evidence>
<keyword evidence="2" id="KW-0723">Serine/threonine-protein kinase</keyword>
<dbReference type="EC" id="2.7.11.1" evidence="1"/>
<dbReference type="InterPro" id="IPR000719">
    <property type="entry name" value="Prot_kinase_dom"/>
</dbReference>
<feature type="compositionally biased region" description="Polar residues" evidence="9">
    <location>
        <begin position="703"/>
        <end position="714"/>
    </location>
</feature>
<evidence type="ECO:0000256" key="3">
    <source>
        <dbReference type="ARBA" id="ARBA00022679"/>
    </source>
</evidence>
<dbReference type="SMART" id="SM00220">
    <property type="entry name" value="S_TKc"/>
    <property type="match status" value="1"/>
</dbReference>
<keyword evidence="4" id="KW-0547">Nucleotide-binding</keyword>
<dbReference type="Proteomes" id="UP001491310">
    <property type="component" value="Unassembled WGS sequence"/>
</dbReference>
<dbReference type="InterPro" id="IPR008271">
    <property type="entry name" value="Ser/Thr_kinase_AS"/>
</dbReference>
<comment type="caution">
    <text evidence="11">The sequence shown here is derived from an EMBL/GenBank/DDBJ whole genome shotgun (WGS) entry which is preliminary data.</text>
</comment>
<accession>A0ABR2YPN4</accession>
<gene>
    <name evidence="11" type="ORF">WJX75_004247</name>
</gene>
<dbReference type="PROSITE" id="PS00108">
    <property type="entry name" value="PROTEIN_KINASE_ST"/>
    <property type="match status" value="1"/>
</dbReference>
<evidence type="ECO:0000259" key="10">
    <source>
        <dbReference type="PROSITE" id="PS50011"/>
    </source>
</evidence>
<reference evidence="11 12" key="1">
    <citation type="journal article" date="2024" name="Nat. Commun.">
        <title>Phylogenomics reveals the evolutionary origins of lichenization in chlorophyte algae.</title>
        <authorList>
            <person name="Puginier C."/>
            <person name="Libourel C."/>
            <person name="Otte J."/>
            <person name="Skaloud P."/>
            <person name="Haon M."/>
            <person name="Grisel S."/>
            <person name="Petersen M."/>
            <person name="Berrin J.G."/>
            <person name="Delaux P.M."/>
            <person name="Dal Grande F."/>
            <person name="Keller J."/>
        </authorList>
    </citation>
    <scope>NUCLEOTIDE SEQUENCE [LARGE SCALE GENOMIC DNA]</scope>
    <source>
        <strain evidence="11 12">SAG 216-7</strain>
    </source>
</reference>
<evidence type="ECO:0000256" key="8">
    <source>
        <dbReference type="ARBA" id="ARBA00048679"/>
    </source>
</evidence>
<dbReference type="PANTHER" id="PTHR13902">
    <property type="entry name" value="SERINE/THREONINE-PROTEIN KINASE WNK WITH NO LYSINE -RELATED"/>
    <property type="match status" value="1"/>
</dbReference>
<dbReference type="CDD" id="cd13983">
    <property type="entry name" value="STKc_WNK"/>
    <property type="match status" value="1"/>
</dbReference>
<comment type="catalytic activity">
    <reaction evidence="7">
        <text>L-threonyl-[protein] + ATP = O-phospho-L-threonyl-[protein] + ADP + H(+)</text>
        <dbReference type="Rhea" id="RHEA:46608"/>
        <dbReference type="Rhea" id="RHEA-COMP:11060"/>
        <dbReference type="Rhea" id="RHEA-COMP:11605"/>
        <dbReference type="ChEBI" id="CHEBI:15378"/>
        <dbReference type="ChEBI" id="CHEBI:30013"/>
        <dbReference type="ChEBI" id="CHEBI:30616"/>
        <dbReference type="ChEBI" id="CHEBI:61977"/>
        <dbReference type="ChEBI" id="CHEBI:456216"/>
        <dbReference type="EC" id="2.7.11.1"/>
    </reaction>
</comment>
<evidence type="ECO:0000256" key="4">
    <source>
        <dbReference type="ARBA" id="ARBA00022741"/>
    </source>
</evidence>
<keyword evidence="5" id="KW-0418">Kinase</keyword>
<dbReference type="PROSITE" id="PS50011">
    <property type="entry name" value="PROTEIN_KINASE_DOM"/>
    <property type="match status" value="1"/>
</dbReference>
<evidence type="ECO:0000313" key="11">
    <source>
        <dbReference type="EMBL" id="KAK9908888.1"/>
    </source>
</evidence>
<dbReference type="SUPFAM" id="SSF56112">
    <property type="entry name" value="Protein kinase-like (PK-like)"/>
    <property type="match status" value="1"/>
</dbReference>
<comment type="catalytic activity">
    <reaction evidence="8">
        <text>L-seryl-[protein] + ATP = O-phospho-L-seryl-[protein] + ADP + H(+)</text>
        <dbReference type="Rhea" id="RHEA:17989"/>
        <dbReference type="Rhea" id="RHEA-COMP:9863"/>
        <dbReference type="Rhea" id="RHEA-COMP:11604"/>
        <dbReference type="ChEBI" id="CHEBI:15378"/>
        <dbReference type="ChEBI" id="CHEBI:29999"/>
        <dbReference type="ChEBI" id="CHEBI:30616"/>
        <dbReference type="ChEBI" id="CHEBI:83421"/>
        <dbReference type="ChEBI" id="CHEBI:456216"/>
        <dbReference type="EC" id="2.7.11.1"/>
    </reaction>
</comment>
<dbReference type="Gene3D" id="3.30.200.20">
    <property type="entry name" value="Phosphorylase Kinase, domain 1"/>
    <property type="match status" value="1"/>
</dbReference>
<feature type="region of interest" description="Disordered" evidence="9">
    <location>
        <begin position="588"/>
        <end position="609"/>
    </location>
</feature>
<dbReference type="Pfam" id="PF12202">
    <property type="entry name" value="OSR1_C"/>
    <property type="match status" value="1"/>
</dbReference>
<evidence type="ECO:0000256" key="6">
    <source>
        <dbReference type="ARBA" id="ARBA00022840"/>
    </source>
</evidence>
<keyword evidence="12" id="KW-1185">Reference proteome</keyword>
<dbReference type="InterPro" id="IPR024678">
    <property type="entry name" value="Kinase_OSR1/WNK_CCT"/>
</dbReference>
<evidence type="ECO:0000256" key="5">
    <source>
        <dbReference type="ARBA" id="ARBA00022777"/>
    </source>
</evidence>
<dbReference type="EMBL" id="JALJOT010000007">
    <property type="protein sequence ID" value="KAK9908888.1"/>
    <property type="molecule type" value="Genomic_DNA"/>
</dbReference>
<feature type="region of interest" description="Disordered" evidence="9">
    <location>
        <begin position="693"/>
        <end position="722"/>
    </location>
</feature>
<keyword evidence="6" id="KW-0067">ATP-binding</keyword>
<protein>
    <recommendedName>
        <fullName evidence="1">non-specific serine/threonine protein kinase</fullName>
        <ecNumber evidence="1">2.7.11.1</ecNumber>
    </recommendedName>
</protein>
<feature type="region of interest" description="Disordered" evidence="9">
    <location>
        <begin position="300"/>
        <end position="367"/>
    </location>
</feature>
<evidence type="ECO:0000256" key="1">
    <source>
        <dbReference type="ARBA" id="ARBA00012513"/>
    </source>
</evidence>
<feature type="domain" description="Protein kinase" evidence="10">
    <location>
        <begin position="36"/>
        <end position="295"/>
    </location>
</feature>
<keyword evidence="3" id="KW-0808">Transferase</keyword>
<name>A0ABR2YPN4_9CHLO</name>
<evidence type="ECO:0000313" key="12">
    <source>
        <dbReference type="Proteomes" id="UP001491310"/>
    </source>
</evidence>
<feature type="region of interest" description="Disordered" evidence="9">
    <location>
        <begin position="1"/>
        <end position="33"/>
    </location>
</feature>
<dbReference type="InterPro" id="IPR050588">
    <property type="entry name" value="WNK_Ser-Thr_kinase"/>
</dbReference>
<evidence type="ECO:0000256" key="9">
    <source>
        <dbReference type="SAM" id="MobiDB-lite"/>
    </source>
</evidence>
<evidence type="ECO:0000256" key="2">
    <source>
        <dbReference type="ARBA" id="ARBA00022527"/>
    </source>
</evidence>
<organism evidence="11 12">
    <name type="scientific">Coccomyxa subellipsoidea</name>
    <dbReference type="NCBI Taxonomy" id="248742"/>
    <lineage>
        <taxon>Eukaryota</taxon>
        <taxon>Viridiplantae</taxon>
        <taxon>Chlorophyta</taxon>
        <taxon>core chlorophytes</taxon>
        <taxon>Trebouxiophyceae</taxon>
        <taxon>Trebouxiophyceae incertae sedis</taxon>
        <taxon>Coccomyxaceae</taxon>
        <taxon>Coccomyxa</taxon>
    </lineage>
</organism>
<sequence>MDMSRSTAAGAAQDASEDNEPPEQPIVERDPSGRWSRVDQILGRGAFKTVYKGFDEEEGIEVAWNQVRVSDLVSSKEERDRLFAEIRVLKQLKHKNIMTFYDSWLDPKTYTVNFITELFTSGTLRQYRKRHKHIDPEVLKRWAWQILCGLVYLHGHTPPIIHRDLKSDNIFINGSEGVVKIGDLGLATLLRARTAPQSVLGTPEFMAPELYDEEYDDRVDVYSFGMCLLELATLEYPYSECRNAAQIYRKVSLGVRPAGLAKVPTQELADFISTCIESIRQRRPRARQLLKHPYFATIRAENPVEQPRPADSQRLLEPSSSAPLFGRGGTSPAAPSPPRSETAFADADGGESTTTARTARDSFETASTSHLPVHEHVTGGVVVAEPVLTGDREFCVKGKLMEAEDKLNLRLRIGQHTGPSKMVEFDFDLAADTAYSVASEMVSDLSLSHEDAKVIALAIKEEIMALTEGSSPHRRYACIFSDDEDANLSQANGHAGSIQMVVEAQDDGSKQAAGGGVQQSSHAGTTYRQCGDWASSARHLNDGTHSEGCCSMMALDNGGVSSPGANAGSDASMMSRCNSAEAVEESAQSALIGRKRSSSKLNPPKEEDRTLPMKKLFENLTELSDAEAVRDAAAADHGLLSNASSATFLLNASAPKAASVAGDLPHVAVQPSLGPLRGIGAVGRVPSVSESLNGVGLGKPLSQKGSPARSSRTALESPGRSAASFARNPWSSCDSLHQGGGQTTSGGGLLHNLSQPCLVRARHKEDLEQREMRRKEAAAAMSKMEFRSLEGLDLFGVVTGCSNKGAAKGTPLHRRSFV</sequence>
<proteinExistence type="predicted"/>
<dbReference type="Gene3D" id="3.10.20.90">
    <property type="entry name" value="Phosphatidylinositol 3-kinase Catalytic Subunit, Chain A, domain 1"/>
    <property type="match status" value="1"/>
</dbReference>